<dbReference type="InParanoid" id="A0A482X5Q6"/>
<dbReference type="PANTHER" id="PTHR31915">
    <property type="entry name" value="SKICH DOMAIN-CONTAINING PROTEIN"/>
    <property type="match status" value="1"/>
</dbReference>
<dbReference type="AlphaFoldDB" id="A0A482X5Q6"/>
<feature type="coiled-coil region" evidence="2">
    <location>
        <begin position="523"/>
        <end position="597"/>
    </location>
</feature>
<gene>
    <name evidence="4" type="ORF">LSTR_LSTR002746</name>
</gene>
<evidence type="ECO:0000259" key="3">
    <source>
        <dbReference type="Pfam" id="PF17751"/>
    </source>
</evidence>
<organism evidence="4 5">
    <name type="scientific">Laodelphax striatellus</name>
    <name type="common">Small brown planthopper</name>
    <name type="synonym">Delphax striatella</name>
    <dbReference type="NCBI Taxonomy" id="195883"/>
    <lineage>
        <taxon>Eukaryota</taxon>
        <taxon>Metazoa</taxon>
        <taxon>Ecdysozoa</taxon>
        <taxon>Arthropoda</taxon>
        <taxon>Hexapoda</taxon>
        <taxon>Insecta</taxon>
        <taxon>Pterygota</taxon>
        <taxon>Neoptera</taxon>
        <taxon>Paraneoptera</taxon>
        <taxon>Hemiptera</taxon>
        <taxon>Auchenorrhyncha</taxon>
        <taxon>Fulgoroidea</taxon>
        <taxon>Delphacidae</taxon>
        <taxon>Criomorphinae</taxon>
        <taxon>Laodelphax</taxon>
    </lineage>
</organism>
<dbReference type="FunCoup" id="A0A482X5Q6">
    <property type="interactions" value="344"/>
</dbReference>
<dbReference type="Proteomes" id="UP000291343">
    <property type="component" value="Unassembled WGS sequence"/>
</dbReference>
<feature type="domain" description="SKICH" evidence="3">
    <location>
        <begin position="35"/>
        <end position="137"/>
    </location>
</feature>
<feature type="coiled-coil region" evidence="2">
    <location>
        <begin position="406"/>
        <end position="433"/>
    </location>
</feature>
<dbReference type="InterPro" id="IPR041611">
    <property type="entry name" value="SKICH"/>
</dbReference>
<feature type="coiled-coil region" evidence="2">
    <location>
        <begin position="212"/>
        <end position="338"/>
    </location>
</feature>
<proteinExistence type="predicted"/>
<dbReference type="InterPro" id="IPR051002">
    <property type="entry name" value="UBA_autophagy_assoc_protein"/>
</dbReference>
<keyword evidence="1 2" id="KW-0175">Coiled coil</keyword>
<dbReference type="Gene3D" id="2.60.40.2840">
    <property type="match status" value="1"/>
</dbReference>
<accession>A0A482X5Q6</accession>
<protein>
    <recommendedName>
        <fullName evidence="3">SKICH domain-containing protein</fullName>
    </recommendedName>
</protein>
<dbReference type="OrthoDB" id="10015001at2759"/>
<dbReference type="EMBL" id="QKKF02017260">
    <property type="protein sequence ID" value="RZF41114.1"/>
    <property type="molecule type" value="Genomic_DNA"/>
</dbReference>
<comment type="caution">
    <text evidence="4">The sequence shown here is derived from an EMBL/GenBank/DDBJ whole genome shotgun (WGS) entry which is preliminary data.</text>
</comment>
<evidence type="ECO:0000313" key="4">
    <source>
        <dbReference type="EMBL" id="RZF41114.1"/>
    </source>
</evidence>
<keyword evidence="5" id="KW-1185">Reference proteome</keyword>
<reference evidence="4 5" key="1">
    <citation type="journal article" date="2017" name="Gigascience">
        <title>Genome sequence of the small brown planthopper, Laodelphax striatellus.</title>
        <authorList>
            <person name="Zhu J."/>
            <person name="Jiang F."/>
            <person name="Wang X."/>
            <person name="Yang P."/>
            <person name="Bao Y."/>
            <person name="Zhao W."/>
            <person name="Wang W."/>
            <person name="Lu H."/>
            <person name="Wang Q."/>
            <person name="Cui N."/>
            <person name="Li J."/>
            <person name="Chen X."/>
            <person name="Luo L."/>
            <person name="Yu J."/>
            <person name="Kang L."/>
            <person name="Cui F."/>
        </authorList>
    </citation>
    <scope>NUCLEOTIDE SEQUENCE [LARGE SCALE GENOMIC DNA]</scope>
    <source>
        <strain evidence="4">Lst14</strain>
    </source>
</reference>
<dbReference type="STRING" id="195883.A0A482X5Q6"/>
<dbReference type="PANTHER" id="PTHR31915:SF6">
    <property type="entry name" value="SKICH DOMAIN-CONTAINING PROTEIN"/>
    <property type="match status" value="1"/>
</dbReference>
<dbReference type="Pfam" id="PF17751">
    <property type="entry name" value="SKICH"/>
    <property type="match status" value="1"/>
</dbReference>
<evidence type="ECO:0000313" key="5">
    <source>
        <dbReference type="Proteomes" id="UP000291343"/>
    </source>
</evidence>
<sequence length="694" mass="79234">MELPTSNEELINLCDDSKQCDADINLKEDNDLVKVAFVDVDDMYPTDCDLRFRYFFKTPFVHPNPGDRIVIFKVGWKHVTEYYLFKMVRVPAEEHLLACQRICFSAPVLPKNVKDLYQLCYLTHDNLVLGASSPFSFYNATPQELVCVEDKACQEVMIYKSRLSVLHDRVGRMEDEKELSDLKTYAYCSRLKQVEQELASSRKEIQAISSWSASTQQELDKQKQANVELEEKYKLVNEEHGMCQDKLVDLEKQMAIKNEKLAVLEEELFKKVEEKKKLDSEVDSLTATCIETENLLKELGQYNENLKKELDTTKLEMASSLENRQLQTEKENDLLKENSGLEKENTKLVDILTNLEWLQNGLHSDKAPLLDKCCMETSTASASEVALNAKGIQGLIDDSMLNKQLVESLQEEIKSQEAERVKLTRRIEVLESQRDIEKEGLIELVSDLRSALLEVPGLEEQWKLLLESARVLGSRNFKSVIDGMTLGDQCPSTEARNLVDSLCITAQCYDSLLVDHRIKSAELEKLTDNYRKLESYNNELKKRVVELEETSKELNSCFSAIKKTNHDSEAVSLRRELSQATKKAVEMERELKEMKSARALSAIGQVTITPVAQNRCTQCVSNSLAESDVKASQQLQEQVEKLQGFLKKSAVEYAKLYQKFVKEEQIKLEMVDVIKSLESSCLNQKQSSSMKPDV</sequence>
<evidence type="ECO:0000256" key="2">
    <source>
        <dbReference type="SAM" id="Coils"/>
    </source>
</evidence>
<dbReference type="SMR" id="A0A482X5Q6"/>
<name>A0A482X5Q6_LAOST</name>
<evidence type="ECO:0000256" key="1">
    <source>
        <dbReference type="ARBA" id="ARBA00023054"/>
    </source>
</evidence>